<dbReference type="EMBL" id="JAODUP010000667">
    <property type="protein sequence ID" value="KAK2145636.1"/>
    <property type="molecule type" value="Genomic_DNA"/>
</dbReference>
<reference evidence="1" key="1">
    <citation type="journal article" date="2023" name="Mol. Biol. Evol.">
        <title>Third-Generation Sequencing Reveals the Adaptive Role of the Epigenome in Three Deep-Sea Polychaetes.</title>
        <authorList>
            <person name="Perez M."/>
            <person name="Aroh O."/>
            <person name="Sun Y."/>
            <person name="Lan Y."/>
            <person name="Juniper S.K."/>
            <person name="Young C.R."/>
            <person name="Angers B."/>
            <person name="Qian P.Y."/>
        </authorList>
    </citation>
    <scope>NUCLEOTIDE SEQUENCE</scope>
    <source>
        <strain evidence="1">P08H-3</strain>
    </source>
</reference>
<name>A0AAD9J2S3_9ANNE</name>
<protein>
    <submittedName>
        <fullName evidence="1">Uncharacterized protein</fullName>
    </submittedName>
</protein>
<evidence type="ECO:0000313" key="1">
    <source>
        <dbReference type="EMBL" id="KAK2145636.1"/>
    </source>
</evidence>
<evidence type="ECO:0000313" key="2">
    <source>
        <dbReference type="Proteomes" id="UP001208570"/>
    </source>
</evidence>
<comment type="caution">
    <text evidence="1">The sequence shown here is derived from an EMBL/GenBank/DDBJ whole genome shotgun (WGS) entry which is preliminary data.</text>
</comment>
<proteinExistence type="predicted"/>
<accession>A0AAD9J2S3</accession>
<dbReference type="Proteomes" id="UP001208570">
    <property type="component" value="Unassembled WGS sequence"/>
</dbReference>
<sequence>MTREAITKHKKKQQAWKRYQLTGDRMYYIRATTDKNEFTTLTRNWCRNFEWKLTGSLNDNTTDFWRYCKYKLKNKTGRGDIEKKDGSLTGDDHEKAKILKKYFTSVLTK</sequence>
<keyword evidence="2" id="KW-1185">Reference proteome</keyword>
<gene>
    <name evidence="1" type="ORF">LSH36_667g00004</name>
</gene>
<organism evidence="1 2">
    <name type="scientific">Paralvinella palmiformis</name>
    <dbReference type="NCBI Taxonomy" id="53620"/>
    <lineage>
        <taxon>Eukaryota</taxon>
        <taxon>Metazoa</taxon>
        <taxon>Spiralia</taxon>
        <taxon>Lophotrochozoa</taxon>
        <taxon>Annelida</taxon>
        <taxon>Polychaeta</taxon>
        <taxon>Sedentaria</taxon>
        <taxon>Canalipalpata</taxon>
        <taxon>Terebellida</taxon>
        <taxon>Terebelliformia</taxon>
        <taxon>Alvinellidae</taxon>
        <taxon>Paralvinella</taxon>
    </lineage>
</organism>
<dbReference type="AlphaFoldDB" id="A0AAD9J2S3"/>